<gene>
    <name evidence="2" type="ORF">CEXT_333451</name>
</gene>
<comment type="caution">
    <text evidence="2">The sequence shown here is derived from an EMBL/GenBank/DDBJ whole genome shotgun (WGS) entry which is preliminary data.</text>
</comment>
<accession>A0AAV4NE30</accession>
<evidence type="ECO:0000313" key="3">
    <source>
        <dbReference type="Proteomes" id="UP001054945"/>
    </source>
</evidence>
<dbReference type="Proteomes" id="UP001054945">
    <property type="component" value="Unassembled WGS sequence"/>
</dbReference>
<proteinExistence type="predicted"/>
<dbReference type="AlphaFoldDB" id="A0AAV4NE30"/>
<dbReference type="EMBL" id="BPLR01003282">
    <property type="protein sequence ID" value="GIX83027.1"/>
    <property type="molecule type" value="Genomic_DNA"/>
</dbReference>
<name>A0AAV4NE30_CAEEX</name>
<sequence>MSVGLYGLNGPSDVIPHRPSPERGWSTFPTLDREGGAPPVSSGVGARRSLHRLMECWLSNWRSIYKVHFRNALIRHTFAGLLCEEGEISGYADIKSLRLC</sequence>
<evidence type="ECO:0000313" key="2">
    <source>
        <dbReference type="EMBL" id="GIX83027.1"/>
    </source>
</evidence>
<feature type="region of interest" description="Disordered" evidence="1">
    <location>
        <begin position="1"/>
        <end position="43"/>
    </location>
</feature>
<reference evidence="2 3" key="1">
    <citation type="submission" date="2021-06" db="EMBL/GenBank/DDBJ databases">
        <title>Caerostris extrusa draft genome.</title>
        <authorList>
            <person name="Kono N."/>
            <person name="Arakawa K."/>
        </authorList>
    </citation>
    <scope>NUCLEOTIDE SEQUENCE [LARGE SCALE GENOMIC DNA]</scope>
</reference>
<organism evidence="2 3">
    <name type="scientific">Caerostris extrusa</name>
    <name type="common">Bark spider</name>
    <name type="synonym">Caerostris bankana</name>
    <dbReference type="NCBI Taxonomy" id="172846"/>
    <lineage>
        <taxon>Eukaryota</taxon>
        <taxon>Metazoa</taxon>
        <taxon>Ecdysozoa</taxon>
        <taxon>Arthropoda</taxon>
        <taxon>Chelicerata</taxon>
        <taxon>Arachnida</taxon>
        <taxon>Araneae</taxon>
        <taxon>Araneomorphae</taxon>
        <taxon>Entelegynae</taxon>
        <taxon>Araneoidea</taxon>
        <taxon>Araneidae</taxon>
        <taxon>Caerostris</taxon>
    </lineage>
</organism>
<evidence type="ECO:0000256" key="1">
    <source>
        <dbReference type="SAM" id="MobiDB-lite"/>
    </source>
</evidence>
<keyword evidence="3" id="KW-1185">Reference proteome</keyword>
<protein>
    <submittedName>
        <fullName evidence="2">Uncharacterized protein</fullName>
    </submittedName>
</protein>